<evidence type="ECO:0000256" key="7">
    <source>
        <dbReference type="ARBA" id="ARBA00022741"/>
    </source>
</evidence>
<dbReference type="SUPFAM" id="SSF52374">
    <property type="entry name" value="Nucleotidylyl transferase"/>
    <property type="match status" value="1"/>
</dbReference>
<dbReference type="PRINTS" id="PR01041">
    <property type="entry name" value="TRNASYNTHMET"/>
</dbReference>
<dbReference type="Gene3D" id="2.170.220.10">
    <property type="match status" value="1"/>
</dbReference>
<dbReference type="RefSeq" id="WP_009201499.1">
    <property type="nucleotide sequence ID" value="NZ_ACJX03000001.1"/>
</dbReference>
<dbReference type="SUPFAM" id="SSF47323">
    <property type="entry name" value="Anticodon-binding domain of a subclass of class I aminoacyl-tRNA synthetases"/>
    <property type="match status" value="1"/>
</dbReference>
<keyword evidence="13" id="KW-0862">Zinc</keyword>
<dbReference type="EC" id="6.1.1.10" evidence="13"/>
<dbReference type="FunFam" id="2.40.50.140:FF:000042">
    <property type="entry name" value="Methionine--tRNA ligase"/>
    <property type="match status" value="1"/>
</dbReference>
<comment type="function">
    <text evidence="1 13">Is required not only for elongation of protein synthesis but also for the initiation of all mRNA translation through initiator tRNA(fMet) aminoacylation.</text>
</comment>
<keyword evidence="7 13" id="KW-0547">Nucleotide-binding</keyword>
<evidence type="ECO:0000256" key="11">
    <source>
        <dbReference type="ARBA" id="ARBA00023146"/>
    </source>
</evidence>
<dbReference type="GO" id="GO:0005737">
    <property type="term" value="C:cytoplasm"/>
    <property type="evidence" value="ECO:0007669"/>
    <property type="project" value="UniProtKB-SubCell"/>
</dbReference>
<dbReference type="InterPro" id="IPR015413">
    <property type="entry name" value="Methionyl/Leucyl_tRNA_Synth"/>
</dbReference>
<dbReference type="CDD" id="cd00814">
    <property type="entry name" value="MetRS_core"/>
    <property type="match status" value="1"/>
</dbReference>
<evidence type="ECO:0000256" key="8">
    <source>
        <dbReference type="ARBA" id="ARBA00022840"/>
    </source>
</evidence>
<accession>A0A0T5XBR4</accession>
<evidence type="ECO:0000313" key="16">
    <source>
        <dbReference type="Proteomes" id="UP000005273"/>
    </source>
</evidence>
<dbReference type="InterPro" id="IPR023457">
    <property type="entry name" value="Met-tRNA_synth_2"/>
</dbReference>
<dbReference type="Pfam" id="PF01588">
    <property type="entry name" value="tRNA_bind"/>
    <property type="match status" value="1"/>
</dbReference>
<dbReference type="PANTHER" id="PTHR43326">
    <property type="entry name" value="METHIONYL-TRNA SYNTHETASE"/>
    <property type="match status" value="1"/>
</dbReference>
<keyword evidence="10 13" id="KW-0648">Protein biosynthesis</keyword>
<evidence type="ECO:0000256" key="6">
    <source>
        <dbReference type="ARBA" id="ARBA00022598"/>
    </source>
</evidence>
<dbReference type="InterPro" id="IPR004495">
    <property type="entry name" value="Met-tRNA-synth_bsu_C"/>
</dbReference>
<evidence type="ECO:0000256" key="2">
    <source>
        <dbReference type="ARBA" id="ARBA00004496"/>
    </source>
</evidence>
<gene>
    <name evidence="13" type="primary">metG</name>
    <name evidence="15" type="ORF">HMPREF1705_03051</name>
</gene>
<evidence type="ECO:0000256" key="13">
    <source>
        <dbReference type="HAMAP-Rule" id="MF_01228"/>
    </source>
</evidence>
<feature type="short sequence motif" description="'KMSKS' region" evidence="13">
    <location>
        <begin position="298"/>
        <end position="302"/>
    </location>
</feature>
<dbReference type="eggNOG" id="COG0073">
    <property type="taxonomic scope" value="Bacteria"/>
</dbReference>
<feature type="binding site" evidence="13">
    <location>
        <position position="150"/>
    </location>
    <ligand>
        <name>Zn(2+)</name>
        <dbReference type="ChEBI" id="CHEBI:29105"/>
    </ligand>
</feature>
<dbReference type="PANTHER" id="PTHR43326:SF1">
    <property type="entry name" value="METHIONINE--TRNA LIGASE, MITOCHONDRIAL"/>
    <property type="match status" value="1"/>
</dbReference>
<dbReference type="Gene3D" id="1.10.730.10">
    <property type="entry name" value="Isoleucyl-tRNA Synthetase, Domain 1"/>
    <property type="match status" value="1"/>
</dbReference>
<dbReference type="CDD" id="cd07957">
    <property type="entry name" value="Anticodon_Ia_Met"/>
    <property type="match status" value="1"/>
</dbReference>
<feature type="binding site" evidence="13">
    <location>
        <position position="147"/>
    </location>
    <ligand>
        <name>Zn(2+)</name>
        <dbReference type="ChEBI" id="CHEBI:29105"/>
    </ligand>
</feature>
<dbReference type="AlphaFoldDB" id="A0A0T5XBR4"/>
<comment type="subunit">
    <text evidence="3 13">Homodimer.</text>
</comment>
<dbReference type="OrthoDB" id="9810191at2"/>
<feature type="domain" description="TRNA-binding" evidence="14">
    <location>
        <begin position="543"/>
        <end position="646"/>
    </location>
</feature>
<feature type="short sequence motif" description="'HIGH' region" evidence="13">
    <location>
        <begin position="14"/>
        <end position="24"/>
    </location>
</feature>
<dbReference type="STRING" id="592015.HMPREF1705_03051"/>
<organism evidence="15 16">
    <name type="scientific">Acetomicrobium hydrogeniformans ATCC BAA-1850</name>
    <dbReference type="NCBI Taxonomy" id="592015"/>
    <lineage>
        <taxon>Bacteria</taxon>
        <taxon>Thermotogati</taxon>
        <taxon>Synergistota</taxon>
        <taxon>Synergistia</taxon>
        <taxon>Synergistales</taxon>
        <taxon>Acetomicrobiaceae</taxon>
        <taxon>Acetomicrobium</taxon>
    </lineage>
</organism>
<dbReference type="GO" id="GO:0000049">
    <property type="term" value="F:tRNA binding"/>
    <property type="evidence" value="ECO:0007669"/>
    <property type="project" value="UniProtKB-UniRule"/>
</dbReference>
<dbReference type="NCBIfam" id="TIGR00399">
    <property type="entry name" value="metG_C_term"/>
    <property type="match status" value="1"/>
</dbReference>
<protein>
    <recommendedName>
        <fullName evidence="13">Methionine--tRNA ligase</fullName>
        <ecNumber evidence="13">6.1.1.10</ecNumber>
    </recommendedName>
    <alternativeName>
        <fullName evidence="13">Methionyl-tRNA synthetase</fullName>
        <shortName evidence="13">MetRS</shortName>
    </alternativeName>
</protein>
<keyword evidence="4 13" id="KW-0963">Cytoplasm</keyword>
<feature type="binding site" evidence="13">
    <location>
        <position position="129"/>
    </location>
    <ligand>
        <name>Zn(2+)</name>
        <dbReference type="ChEBI" id="CHEBI:29105"/>
    </ligand>
</feature>
<dbReference type="InterPro" id="IPR009080">
    <property type="entry name" value="tRNAsynth_Ia_anticodon-bd"/>
</dbReference>
<evidence type="ECO:0000256" key="9">
    <source>
        <dbReference type="ARBA" id="ARBA00022884"/>
    </source>
</evidence>
<dbReference type="NCBIfam" id="NF008900">
    <property type="entry name" value="PRK12267.1"/>
    <property type="match status" value="1"/>
</dbReference>
<evidence type="ECO:0000313" key="15">
    <source>
        <dbReference type="EMBL" id="KRT35799.1"/>
    </source>
</evidence>
<keyword evidence="13" id="KW-0479">Metal-binding</keyword>
<evidence type="ECO:0000256" key="12">
    <source>
        <dbReference type="ARBA" id="ARBA00047364"/>
    </source>
</evidence>
<comment type="cofactor">
    <cofactor evidence="13">
        <name>Zn(2+)</name>
        <dbReference type="ChEBI" id="CHEBI:29105"/>
    </cofactor>
    <text evidence="13">Binds 1 zinc ion per subunit.</text>
</comment>
<dbReference type="InterPro" id="IPR012340">
    <property type="entry name" value="NA-bd_OB-fold"/>
</dbReference>
<dbReference type="Pfam" id="PF09334">
    <property type="entry name" value="tRNA-synt_1g"/>
    <property type="match status" value="2"/>
</dbReference>
<dbReference type="InterPro" id="IPR041872">
    <property type="entry name" value="Anticodon_Met"/>
</dbReference>
<dbReference type="HAMAP" id="MF_01228">
    <property type="entry name" value="Met_tRNA_synth_type2"/>
    <property type="match status" value="1"/>
</dbReference>
<evidence type="ECO:0000256" key="10">
    <source>
        <dbReference type="ARBA" id="ARBA00022917"/>
    </source>
</evidence>
<evidence type="ECO:0000256" key="1">
    <source>
        <dbReference type="ARBA" id="ARBA00003314"/>
    </source>
</evidence>
<name>A0A0T5XBR4_9BACT</name>
<dbReference type="CDD" id="cd02800">
    <property type="entry name" value="tRNA_bind_EcMetRS_like"/>
    <property type="match status" value="1"/>
</dbReference>
<keyword evidence="6 13" id="KW-0436">Ligase</keyword>
<dbReference type="NCBIfam" id="TIGR00398">
    <property type="entry name" value="metG"/>
    <property type="match status" value="1"/>
</dbReference>
<evidence type="ECO:0000256" key="4">
    <source>
        <dbReference type="ARBA" id="ARBA00022490"/>
    </source>
</evidence>
<dbReference type="EMBL" id="ACJX03000001">
    <property type="protein sequence ID" value="KRT35799.1"/>
    <property type="molecule type" value="Genomic_DNA"/>
</dbReference>
<comment type="caution">
    <text evidence="15">The sequence shown here is derived from an EMBL/GenBank/DDBJ whole genome shotgun (WGS) entry which is preliminary data.</text>
</comment>
<reference evidence="16" key="1">
    <citation type="submission" date="2012-09" db="EMBL/GenBank/DDBJ databases">
        <authorList>
            <person name="Weinstock G."/>
            <person name="Sodergren E."/>
            <person name="Clifton S."/>
            <person name="Fulton L."/>
            <person name="Fulton B."/>
            <person name="Courtney L."/>
            <person name="Fronick C."/>
            <person name="Harrison M."/>
            <person name="Strong C."/>
            <person name="Farmer C."/>
            <person name="Delehaunty K."/>
            <person name="Markovic C."/>
            <person name="Hall O."/>
            <person name="Minx P."/>
            <person name="Tomlinson C."/>
            <person name="Mitreva M."/>
            <person name="Nelson J."/>
            <person name="Hou S."/>
            <person name="Wollam A."/>
            <person name="Pepin K.H."/>
            <person name="Johnson M."/>
            <person name="Bhonagiri V."/>
            <person name="Nash W.E."/>
            <person name="Suruliraj S."/>
            <person name="Warren W."/>
            <person name="Chinwalla A."/>
            <person name="Mardis E.R."/>
            <person name="Wilson R.K."/>
        </authorList>
    </citation>
    <scope>NUCLEOTIDE SEQUENCE [LARGE SCALE GENOMIC DNA]</scope>
    <source>
        <strain evidence="16">OS1</strain>
    </source>
</reference>
<comment type="catalytic activity">
    <reaction evidence="12 13">
        <text>tRNA(Met) + L-methionine + ATP = L-methionyl-tRNA(Met) + AMP + diphosphate</text>
        <dbReference type="Rhea" id="RHEA:13481"/>
        <dbReference type="Rhea" id="RHEA-COMP:9667"/>
        <dbReference type="Rhea" id="RHEA-COMP:9698"/>
        <dbReference type="ChEBI" id="CHEBI:30616"/>
        <dbReference type="ChEBI" id="CHEBI:33019"/>
        <dbReference type="ChEBI" id="CHEBI:57844"/>
        <dbReference type="ChEBI" id="CHEBI:78442"/>
        <dbReference type="ChEBI" id="CHEBI:78530"/>
        <dbReference type="ChEBI" id="CHEBI:456215"/>
        <dbReference type="EC" id="6.1.1.10"/>
    </reaction>
</comment>
<proteinExistence type="inferred from homology"/>
<keyword evidence="8 13" id="KW-0067">ATP-binding</keyword>
<dbReference type="Proteomes" id="UP000005273">
    <property type="component" value="Unassembled WGS sequence"/>
</dbReference>
<dbReference type="InterPro" id="IPR014729">
    <property type="entry name" value="Rossmann-like_a/b/a_fold"/>
</dbReference>
<dbReference type="Pfam" id="PF08264">
    <property type="entry name" value="Anticodon_1"/>
    <property type="match status" value="1"/>
</dbReference>
<dbReference type="Gene3D" id="3.40.50.620">
    <property type="entry name" value="HUPs"/>
    <property type="match status" value="1"/>
</dbReference>
<feature type="binding site" evidence="13">
    <location>
        <position position="132"/>
    </location>
    <ligand>
        <name>Zn(2+)</name>
        <dbReference type="ChEBI" id="CHEBI:29105"/>
    </ligand>
</feature>
<dbReference type="GO" id="GO:0004825">
    <property type="term" value="F:methionine-tRNA ligase activity"/>
    <property type="evidence" value="ECO:0007669"/>
    <property type="project" value="UniProtKB-UniRule"/>
</dbReference>
<dbReference type="FunFam" id="2.170.220.10:FF:000002">
    <property type="entry name" value="Methionine--tRNA ligase"/>
    <property type="match status" value="1"/>
</dbReference>
<dbReference type="SUPFAM" id="SSF50249">
    <property type="entry name" value="Nucleic acid-binding proteins"/>
    <property type="match status" value="1"/>
</dbReference>
<dbReference type="PROSITE" id="PS50886">
    <property type="entry name" value="TRBD"/>
    <property type="match status" value="1"/>
</dbReference>
<evidence type="ECO:0000259" key="14">
    <source>
        <dbReference type="PROSITE" id="PS50886"/>
    </source>
</evidence>
<keyword evidence="11 13" id="KW-0030">Aminoacyl-tRNA synthetase</keyword>
<dbReference type="InterPro" id="IPR014758">
    <property type="entry name" value="Met-tRNA_synth"/>
</dbReference>
<evidence type="ECO:0000256" key="5">
    <source>
        <dbReference type="ARBA" id="ARBA00022555"/>
    </source>
</evidence>
<evidence type="ECO:0000256" key="3">
    <source>
        <dbReference type="ARBA" id="ARBA00011738"/>
    </source>
</evidence>
<dbReference type="GO" id="GO:0005524">
    <property type="term" value="F:ATP binding"/>
    <property type="evidence" value="ECO:0007669"/>
    <property type="project" value="UniProtKB-UniRule"/>
</dbReference>
<keyword evidence="5 13" id="KW-0820">tRNA-binding</keyword>
<dbReference type="InterPro" id="IPR002547">
    <property type="entry name" value="tRNA-bd_dom"/>
</dbReference>
<dbReference type="eggNOG" id="COG0143">
    <property type="taxonomic scope" value="Bacteria"/>
</dbReference>
<dbReference type="GO" id="GO:0046872">
    <property type="term" value="F:metal ion binding"/>
    <property type="evidence" value="ECO:0007669"/>
    <property type="project" value="UniProtKB-KW"/>
</dbReference>
<dbReference type="InterPro" id="IPR013155">
    <property type="entry name" value="M/V/L/I-tRNA-synth_anticd-bd"/>
</dbReference>
<dbReference type="InterPro" id="IPR033911">
    <property type="entry name" value="MetRS_core"/>
</dbReference>
<keyword evidence="16" id="KW-1185">Reference proteome</keyword>
<comment type="caution">
    <text evidence="13">Lacks conserved residue(s) required for the propagation of feature annotation.</text>
</comment>
<keyword evidence="9 13" id="KW-0694">RNA-binding</keyword>
<sequence length="646" mass="73698">MNRESSFYITTPIYYVNDVPHIGHAYTTVAADVMARYKRMCGIDTLFATGTDEHGQKVQQVAQREGITPQELADRTVLNFKKLWEALNISCDDFVRTTEQRHIEVVQYIFKKLMDQGDIYKGTYEGWYCVPCETYVPESQMGEGKTCPDCRRPLERMTEESYFFRMSKYAQPLLEYYEKNPTAVMPESRYNEIVSFIKMGLKDQSVSRTTLKWGIPVPGDDAHVIYVWFDALINYLTVCGYPQDEERWKKYWPVVRHLVGKDILRFHSIVWPSMLLALGVNPPKQVFAHGWWTVEGEKMSKSRGNVVDPFEVVDLYGADPFRYFMLREVPFGLDGDFSEKALVQRINSDLANDLGNLLSRTLQMVVKYFDGIVPEPLSKSTKEDQEIGGDVVEALLQRVDRSMSRFAYDDALKEIWGYVGLANKYIDLTMPWKLGEEGDRERLSSVLYNLCESLKCIALFLRPFMPAKALEIWEQLGLKGKLSIDSFETVKIPYPAGTSVLRKGALFPRIDIRKWAAKKAERDAKKGLAPDPGDHEEEISVDDFKKVELRVAKVISVDPIPGADKLYKLTVDLGYEQRTIVSGIKEFYKPDELEGKKIIVICNLKPAKLRGVMSNGMLLAAESHDGSKLALLTVDNDEIPPGSRVH</sequence>
<comment type="subcellular location">
    <subcellularLocation>
        <location evidence="2 13">Cytoplasm</location>
    </subcellularLocation>
</comment>
<dbReference type="Gene3D" id="2.40.50.140">
    <property type="entry name" value="Nucleic acid-binding proteins"/>
    <property type="match status" value="1"/>
</dbReference>
<dbReference type="GO" id="GO:0006431">
    <property type="term" value="P:methionyl-tRNA aminoacylation"/>
    <property type="evidence" value="ECO:0007669"/>
    <property type="project" value="UniProtKB-UniRule"/>
</dbReference>
<comment type="similarity">
    <text evidence="13">Belongs to the class-I aminoacyl-tRNA synthetase family. MetG type 2A subfamily.</text>
</comment>